<organism evidence="1 2">
    <name type="scientific">Dichanthelium oligosanthes</name>
    <dbReference type="NCBI Taxonomy" id="888268"/>
    <lineage>
        <taxon>Eukaryota</taxon>
        <taxon>Viridiplantae</taxon>
        <taxon>Streptophyta</taxon>
        <taxon>Embryophyta</taxon>
        <taxon>Tracheophyta</taxon>
        <taxon>Spermatophyta</taxon>
        <taxon>Magnoliopsida</taxon>
        <taxon>Liliopsida</taxon>
        <taxon>Poales</taxon>
        <taxon>Poaceae</taxon>
        <taxon>PACMAD clade</taxon>
        <taxon>Panicoideae</taxon>
        <taxon>Panicodae</taxon>
        <taxon>Paniceae</taxon>
        <taxon>Dichantheliinae</taxon>
        <taxon>Dichanthelium</taxon>
    </lineage>
</organism>
<name>A0A1E5VX38_9POAL</name>
<dbReference type="PANTHER" id="PTHR35828">
    <property type="entry name" value="OS08G0203800 PROTEIN-RELATED"/>
    <property type="match status" value="1"/>
</dbReference>
<sequence length="159" mass="17002">MTRYGETPCPIIPAAAAAGGSADDLALCIYALSSRDGFLLLERRLTSTEVADLCLCNPMTGDSTFLPAAAFKADTYVLVTGHDLSPSDDVAVRIIAVTMEHHDGVLTLRYQHYSSSTSPSGDGAWGAVKSSDEFKKGLRAYIHPSTQRGCLSRRDPLAH</sequence>
<dbReference type="Proteomes" id="UP000095767">
    <property type="component" value="Unassembled WGS sequence"/>
</dbReference>
<reference evidence="1 2" key="1">
    <citation type="submission" date="2016-09" db="EMBL/GenBank/DDBJ databases">
        <title>The draft genome of Dichanthelium oligosanthes: A C3 panicoid grass species.</title>
        <authorList>
            <person name="Studer A.J."/>
            <person name="Schnable J.C."/>
            <person name="Brutnell T.P."/>
        </authorList>
    </citation>
    <scope>NUCLEOTIDE SEQUENCE [LARGE SCALE GENOMIC DNA]</scope>
    <source>
        <strain evidence="2">cv. Kellogg 1175</strain>
        <tissue evidence="1">Leaf</tissue>
    </source>
</reference>
<dbReference type="PANTHER" id="PTHR35828:SF16">
    <property type="entry name" value="F-BOX DOMAIN-CONTAINING PROTEIN"/>
    <property type="match status" value="1"/>
</dbReference>
<accession>A0A1E5VX38</accession>
<keyword evidence="2" id="KW-1185">Reference proteome</keyword>
<evidence type="ECO:0000313" key="1">
    <source>
        <dbReference type="EMBL" id="OEL29680.1"/>
    </source>
</evidence>
<comment type="caution">
    <text evidence="1">The sequence shown here is derived from an EMBL/GenBank/DDBJ whole genome shotgun (WGS) entry which is preliminary data.</text>
</comment>
<dbReference type="EMBL" id="LWDX02027077">
    <property type="protein sequence ID" value="OEL29680.1"/>
    <property type="molecule type" value="Genomic_DNA"/>
</dbReference>
<protein>
    <submittedName>
        <fullName evidence="1">Uncharacterized protein</fullName>
    </submittedName>
</protein>
<dbReference type="AlphaFoldDB" id="A0A1E5VX38"/>
<proteinExistence type="predicted"/>
<evidence type="ECO:0000313" key="2">
    <source>
        <dbReference type="Proteomes" id="UP000095767"/>
    </source>
</evidence>
<gene>
    <name evidence="1" type="ORF">BAE44_0009301</name>
</gene>